<proteinExistence type="predicted"/>
<reference evidence="3" key="1">
    <citation type="submission" date="2017-02" db="UniProtKB">
        <authorList>
            <consortium name="WormBaseParasite"/>
        </authorList>
    </citation>
    <scope>IDENTIFICATION</scope>
</reference>
<evidence type="ECO:0000313" key="2">
    <source>
        <dbReference type="Proteomes" id="UP000267027"/>
    </source>
</evidence>
<evidence type="ECO:0000313" key="1">
    <source>
        <dbReference type="EMBL" id="VDM55058.1"/>
    </source>
</evidence>
<dbReference type="AlphaFoldDB" id="A0A0R3PGP0"/>
<name>A0A0R3PGP0_ANGCS</name>
<evidence type="ECO:0000313" key="3">
    <source>
        <dbReference type="WBParaSite" id="ACOC_0000347201-mRNA-1"/>
    </source>
</evidence>
<reference evidence="1 2" key="2">
    <citation type="submission" date="2018-11" db="EMBL/GenBank/DDBJ databases">
        <authorList>
            <consortium name="Pathogen Informatics"/>
        </authorList>
    </citation>
    <scope>NUCLEOTIDE SEQUENCE [LARGE SCALE GENOMIC DNA]</scope>
    <source>
        <strain evidence="1 2">Costa Rica</strain>
    </source>
</reference>
<dbReference type="Proteomes" id="UP000267027">
    <property type="component" value="Unassembled WGS sequence"/>
</dbReference>
<dbReference type="WBParaSite" id="ACOC_0000347201-mRNA-1">
    <property type="protein sequence ID" value="ACOC_0000347201-mRNA-1"/>
    <property type="gene ID" value="ACOC_0000347201"/>
</dbReference>
<gene>
    <name evidence="1" type="ORF">ACOC_LOCUS3473</name>
</gene>
<organism evidence="3">
    <name type="scientific">Angiostrongylus costaricensis</name>
    <name type="common">Nematode worm</name>
    <dbReference type="NCBI Taxonomy" id="334426"/>
    <lineage>
        <taxon>Eukaryota</taxon>
        <taxon>Metazoa</taxon>
        <taxon>Ecdysozoa</taxon>
        <taxon>Nematoda</taxon>
        <taxon>Chromadorea</taxon>
        <taxon>Rhabditida</taxon>
        <taxon>Rhabditina</taxon>
        <taxon>Rhabditomorpha</taxon>
        <taxon>Strongyloidea</taxon>
        <taxon>Metastrongylidae</taxon>
        <taxon>Angiostrongylus</taxon>
    </lineage>
</organism>
<protein>
    <submittedName>
        <fullName evidence="1 3">Uncharacterized protein</fullName>
    </submittedName>
</protein>
<dbReference type="EMBL" id="UYYA01001070">
    <property type="protein sequence ID" value="VDM55058.1"/>
    <property type="molecule type" value="Genomic_DNA"/>
</dbReference>
<keyword evidence="2" id="KW-1185">Reference proteome</keyword>
<accession>A0A0R3PGP0</accession>
<sequence length="88" mass="10207">MLSADRRRSLARLLRYPAQRPWQHVLYSFSTETQYYDLYSSKTINQYASQCMISLKTLIECPSSVSVVRSSVFLLPGFSAPRFPSNHR</sequence>